<evidence type="ECO:0000256" key="3">
    <source>
        <dbReference type="ARBA" id="ARBA00022448"/>
    </source>
</evidence>
<comment type="catalytic activity">
    <reaction evidence="16 17">
        <text>2 nitric oxide + NADPH + 2 O2 = 2 nitrate + NADP(+) + H(+)</text>
        <dbReference type="Rhea" id="RHEA:19465"/>
        <dbReference type="ChEBI" id="CHEBI:15378"/>
        <dbReference type="ChEBI" id="CHEBI:15379"/>
        <dbReference type="ChEBI" id="CHEBI:16480"/>
        <dbReference type="ChEBI" id="CHEBI:17632"/>
        <dbReference type="ChEBI" id="CHEBI:57783"/>
        <dbReference type="ChEBI" id="CHEBI:58349"/>
        <dbReference type="EC" id="1.14.12.17"/>
    </reaction>
</comment>
<dbReference type="Pfam" id="PF00042">
    <property type="entry name" value="Globin"/>
    <property type="match status" value="1"/>
</dbReference>
<evidence type="ECO:0000256" key="6">
    <source>
        <dbReference type="ARBA" id="ARBA00022621"/>
    </source>
</evidence>
<feature type="binding site" evidence="17">
    <location>
        <position position="190"/>
    </location>
    <ligand>
        <name>FAD</name>
        <dbReference type="ChEBI" id="CHEBI:57692"/>
    </ligand>
</feature>
<evidence type="ECO:0000313" key="20">
    <source>
        <dbReference type="EMBL" id="ROQ22027.1"/>
    </source>
</evidence>
<comment type="similarity">
    <text evidence="1 17">In the C-terminal section; belongs to the flavoprotein pyridine nucleotide cytochrome reductase family.</text>
</comment>
<feature type="site" description="Influences the redox potential of the prosthetic heme and FAD groups" evidence="17">
    <location>
        <position position="377"/>
    </location>
</feature>
<dbReference type="FunFam" id="2.40.30.10:FF:000034">
    <property type="entry name" value="Flavohemoprotein"/>
    <property type="match status" value="1"/>
</dbReference>
<feature type="domain" description="Globin" evidence="18">
    <location>
        <begin position="1"/>
        <end position="138"/>
    </location>
</feature>
<keyword evidence="21" id="KW-1185">Reference proteome</keyword>
<feature type="region of interest" description="Reductase" evidence="17">
    <location>
        <begin position="149"/>
        <end position="385"/>
    </location>
</feature>
<keyword evidence="9 17" id="KW-0274">FAD</keyword>
<gene>
    <name evidence="17" type="primary">hmp</name>
    <name evidence="20" type="ORF">EDC28_111129</name>
</gene>
<dbReference type="PANTHER" id="PTHR43396">
    <property type="entry name" value="FLAVOHEMOPROTEIN"/>
    <property type="match status" value="1"/>
</dbReference>
<evidence type="ECO:0000313" key="21">
    <source>
        <dbReference type="Proteomes" id="UP000268033"/>
    </source>
</evidence>
<dbReference type="PROSITE" id="PS01033">
    <property type="entry name" value="GLOBIN"/>
    <property type="match status" value="1"/>
</dbReference>
<dbReference type="AlphaFoldDB" id="A0A3N1P4E8"/>
<dbReference type="SUPFAM" id="SSF52343">
    <property type="entry name" value="Ferredoxin reductase-like, C-terminal NADP-linked domain"/>
    <property type="match status" value="1"/>
</dbReference>
<comment type="domain">
    <text evidence="17">Consists of two distinct domains; an N-terminal heme-containing oxygen-binding domain and a C-terminal reductase domain with binding sites for FAD and NAD(P)H.</text>
</comment>
<keyword evidence="13 17" id="KW-0520">NAD</keyword>
<dbReference type="InterPro" id="IPR039261">
    <property type="entry name" value="FNR_nucleotide-bd"/>
</dbReference>
<evidence type="ECO:0000256" key="9">
    <source>
        <dbReference type="ARBA" id="ARBA00022827"/>
    </source>
</evidence>
<dbReference type="Gene3D" id="3.40.50.80">
    <property type="entry name" value="Nucleotide-binding domain of ferredoxin-NADP reductase (FNR) module"/>
    <property type="match status" value="1"/>
</dbReference>
<organism evidence="20 21">
    <name type="scientific">Gallaecimonas pentaromativorans</name>
    <dbReference type="NCBI Taxonomy" id="584787"/>
    <lineage>
        <taxon>Bacteria</taxon>
        <taxon>Pseudomonadati</taxon>
        <taxon>Pseudomonadota</taxon>
        <taxon>Gammaproteobacteria</taxon>
        <taxon>Enterobacterales</taxon>
        <taxon>Gallaecimonadaceae</taxon>
        <taxon>Gallaecimonas</taxon>
    </lineage>
</organism>
<keyword evidence="7 17" id="KW-0285">Flavoprotein</keyword>
<dbReference type="GO" id="GO:0009636">
    <property type="term" value="P:response to toxic substance"/>
    <property type="evidence" value="ECO:0007669"/>
    <property type="project" value="UniProtKB-KW"/>
</dbReference>
<keyword evidence="5 17" id="KW-0349">Heme</keyword>
<evidence type="ECO:0000256" key="15">
    <source>
        <dbReference type="ARBA" id="ARBA00048649"/>
    </source>
</evidence>
<dbReference type="InterPro" id="IPR000971">
    <property type="entry name" value="Globin"/>
</dbReference>
<dbReference type="SUPFAM" id="SSF46458">
    <property type="entry name" value="Globin-like"/>
    <property type="match status" value="1"/>
</dbReference>
<evidence type="ECO:0000256" key="12">
    <source>
        <dbReference type="ARBA" id="ARBA00023004"/>
    </source>
</evidence>
<reference evidence="20 21" key="1">
    <citation type="submission" date="2018-11" db="EMBL/GenBank/DDBJ databases">
        <title>Genomic Encyclopedia of Type Strains, Phase IV (KMG-IV): sequencing the most valuable type-strain genomes for metagenomic binning, comparative biology and taxonomic classification.</title>
        <authorList>
            <person name="Goeker M."/>
        </authorList>
    </citation>
    <scope>NUCLEOTIDE SEQUENCE [LARGE SCALE GENOMIC DNA]</scope>
    <source>
        <strain evidence="20 21">DSM 21945</strain>
    </source>
</reference>
<dbReference type="GO" id="GO:0005344">
    <property type="term" value="F:oxygen carrier activity"/>
    <property type="evidence" value="ECO:0007669"/>
    <property type="project" value="UniProtKB-UniRule"/>
</dbReference>
<keyword evidence="12 17" id="KW-0408">Iron</keyword>
<evidence type="ECO:0000256" key="17">
    <source>
        <dbReference type="HAMAP-Rule" id="MF_01252"/>
    </source>
</evidence>
<dbReference type="FunFam" id="1.10.490.10:FF:000003">
    <property type="entry name" value="Flavohemoprotein"/>
    <property type="match status" value="1"/>
</dbReference>
<keyword evidence="8 17" id="KW-0479">Metal-binding</keyword>
<dbReference type="Proteomes" id="UP000268033">
    <property type="component" value="Unassembled WGS sequence"/>
</dbReference>
<dbReference type="NCBIfam" id="NF009805">
    <property type="entry name" value="PRK13289.1"/>
    <property type="match status" value="1"/>
</dbReference>
<dbReference type="Pfam" id="PF00175">
    <property type="entry name" value="NAD_binding_1"/>
    <property type="match status" value="1"/>
</dbReference>
<dbReference type="PROSITE" id="PS51384">
    <property type="entry name" value="FAD_FR"/>
    <property type="match status" value="1"/>
</dbReference>
<protein>
    <recommendedName>
        <fullName evidence="17">Flavohemoprotein</fullName>
    </recommendedName>
    <alternativeName>
        <fullName evidence="17">Flavohemoglobin</fullName>
    </alternativeName>
    <alternativeName>
        <fullName evidence="17">Hemoglobin-like protein</fullName>
    </alternativeName>
    <alternativeName>
        <fullName evidence="17">Nitric oxide dioxygenase</fullName>
        <shortName evidence="17">NO oxygenase</shortName>
        <shortName evidence="17">NOD</shortName>
        <ecNumber evidence="17">1.14.12.17</ecNumber>
    </alternativeName>
</protein>
<evidence type="ECO:0000256" key="4">
    <source>
        <dbReference type="ARBA" id="ARBA00022575"/>
    </source>
</evidence>
<comment type="cofactor">
    <cofactor evidence="17">
        <name>heme b</name>
        <dbReference type="ChEBI" id="CHEBI:60344"/>
    </cofactor>
    <text evidence="17">Binds 1 heme b (iron(II)-protoporphyrin IX) group per subunit.</text>
</comment>
<dbReference type="RefSeq" id="WP_123422511.1">
    <property type="nucleotide sequence ID" value="NZ_RJUL01000011.1"/>
</dbReference>
<proteinExistence type="inferred from homology"/>
<accession>A0A3N1P4E8</accession>
<evidence type="ECO:0000256" key="13">
    <source>
        <dbReference type="ARBA" id="ARBA00023027"/>
    </source>
</evidence>
<feature type="site" description="Influences the redox potential of the prosthetic heme and FAD groups" evidence="17">
    <location>
        <position position="84"/>
    </location>
</feature>
<dbReference type="InterPro" id="IPR008333">
    <property type="entry name" value="Cbr1-like_FAD-bd_dom"/>
</dbReference>
<feature type="active site" description="Charge relay system" evidence="17">
    <location>
        <position position="137"/>
    </location>
</feature>
<feature type="binding site" evidence="17">
    <location>
        <begin position="206"/>
        <end position="209"/>
    </location>
    <ligand>
        <name>FAD</name>
        <dbReference type="ChEBI" id="CHEBI:57692"/>
    </ligand>
</feature>
<dbReference type="InterPro" id="IPR023950">
    <property type="entry name" value="Hmp"/>
</dbReference>
<evidence type="ECO:0000256" key="14">
    <source>
        <dbReference type="ARBA" id="ARBA00025094"/>
    </source>
</evidence>
<dbReference type="GO" id="GO:0008941">
    <property type="term" value="F:nitric oxide dioxygenase NAD(P)H activity"/>
    <property type="evidence" value="ECO:0007669"/>
    <property type="project" value="UniProtKB-UniRule"/>
</dbReference>
<dbReference type="GO" id="GO:0046210">
    <property type="term" value="P:nitric oxide catabolic process"/>
    <property type="evidence" value="ECO:0007669"/>
    <property type="project" value="TreeGrafter"/>
</dbReference>
<feature type="site" description="Involved in heme-bound ligand stabilization and O-O bond activation" evidence="17">
    <location>
        <position position="29"/>
    </location>
</feature>
<dbReference type="CDD" id="cd06184">
    <property type="entry name" value="flavohem_like_fad_nad_binding"/>
    <property type="match status" value="1"/>
</dbReference>
<feature type="binding site" description="proximal binding residue" evidence="17">
    <location>
        <position position="85"/>
    </location>
    <ligand>
        <name>heme b</name>
        <dbReference type="ChEBI" id="CHEBI:60344"/>
    </ligand>
    <ligandPart>
        <name>Fe</name>
        <dbReference type="ChEBI" id="CHEBI:18248"/>
    </ligandPart>
</feature>
<dbReference type="EMBL" id="RJUL01000011">
    <property type="protein sequence ID" value="ROQ22027.1"/>
    <property type="molecule type" value="Genomic_DNA"/>
</dbReference>
<dbReference type="PRINTS" id="PR00410">
    <property type="entry name" value="PHEHYDRXLASE"/>
</dbReference>
<comment type="cofactor">
    <cofactor evidence="17">
        <name>FAD</name>
        <dbReference type="ChEBI" id="CHEBI:57692"/>
    </cofactor>
    <text evidence="17">Binds 1 FAD per subunit.</text>
</comment>
<dbReference type="Gene3D" id="2.40.30.10">
    <property type="entry name" value="Translation factors"/>
    <property type="match status" value="1"/>
</dbReference>
<evidence type="ECO:0000259" key="19">
    <source>
        <dbReference type="PROSITE" id="PS51384"/>
    </source>
</evidence>
<feature type="binding site" evidence="17">
    <location>
        <begin position="270"/>
        <end position="275"/>
    </location>
    <ligand>
        <name>NADP(+)</name>
        <dbReference type="ChEBI" id="CHEBI:58349"/>
    </ligand>
</feature>
<dbReference type="InterPro" id="IPR017927">
    <property type="entry name" value="FAD-bd_FR_type"/>
</dbReference>
<keyword evidence="11 17" id="KW-0560">Oxidoreductase</keyword>
<dbReference type="HAMAP" id="MF_01252">
    <property type="entry name" value="Hmp"/>
    <property type="match status" value="1"/>
</dbReference>
<dbReference type="EC" id="1.14.12.17" evidence="17"/>
<dbReference type="GO" id="GO:0020037">
    <property type="term" value="F:heme binding"/>
    <property type="evidence" value="ECO:0007669"/>
    <property type="project" value="InterPro"/>
</dbReference>
<dbReference type="InterPro" id="IPR009050">
    <property type="entry name" value="Globin-like_sf"/>
</dbReference>
<sequence>MLSAQTIARVKATIPVLASAGPAVTQHFYQRMFAHNPELKDVFNLSNQRSGRQPAALFAAVAAYAQHIENPQVLAAAVERIAQKHTSFVVKPEQYAIVGKHLLATLQELAPDTFDSDTTAAWAEAYQFLAGIFIDREGTLYAQHKAAEGGWEGERAFRLAAKVAESEKVTSFYFEPADGGAVMAFEPGQYIGIKVKPSQGDYQEIRQYSLSAASNGKGYRISVKREDQGLVSNFLHDELAVGDEVALMPPAGDFFLDTQSQAPVVLVSAGVGLTPMMSMLETLAQQQPGRVVQFLHACENQIQHSFKARQQELAKAHGVPLRYWYNDQHGLMDLAPIRYELPLADGLFYLCGPIGFMAAIKGQLLALGVSGERIHYEAFGPHAEL</sequence>
<comment type="caution">
    <text evidence="20">The sequence shown here is derived from an EMBL/GenBank/DDBJ whole genome shotgun (WGS) entry which is preliminary data.</text>
</comment>
<keyword evidence="6 17" id="KW-0561">Oxygen transport</keyword>
<evidence type="ECO:0000256" key="16">
    <source>
        <dbReference type="ARBA" id="ARBA00049433"/>
    </source>
</evidence>
<dbReference type="InterPro" id="IPR012292">
    <property type="entry name" value="Globin/Proto"/>
</dbReference>
<evidence type="ECO:0000259" key="18">
    <source>
        <dbReference type="PROSITE" id="PS01033"/>
    </source>
</evidence>
<dbReference type="PANTHER" id="PTHR43396:SF3">
    <property type="entry name" value="FLAVOHEMOPROTEIN"/>
    <property type="match status" value="1"/>
</dbReference>
<dbReference type="GO" id="GO:0071500">
    <property type="term" value="P:cellular response to nitrosative stress"/>
    <property type="evidence" value="ECO:0007669"/>
    <property type="project" value="TreeGrafter"/>
</dbReference>
<dbReference type="InterPro" id="IPR017938">
    <property type="entry name" value="Riboflavin_synthase-like_b-brl"/>
</dbReference>
<evidence type="ECO:0000256" key="2">
    <source>
        <dbReference type="ARBA" id="ARBA00008414"/>
    </source>
</evidence>
<dbReference type="STRING" id="584787.GCA_001247655_03384"/>
<dbReference type="Pfam" id="PF00970">
    <property type="entry name" value="FAD_binding_6"/>
    <property type="match status" value="1"/>
</dbReference>
<feature type="domain" description="FAD-binding FR-type" evidence="19">
    <location>
        <begin position="152"/>
        <end position="257"/>
    </location>
</feature>
<evidence type="ECO:0000256" key="8">
    <source>
        <dbReference type="ARBA" id="ARBA00022723"/>
    </source>
</evidence>
<evidence type="ECO:0000256" key="11">
    <source>
        <dbReference type="ARBA" id="ARBA00023002"/>
    </source>
</evidence>
<dbReference type="SUPFAM" id="SSF63380">
    <property type="entry name" value="Riboflavin synthase domain-like"/>
    <property type="match status" value="1"/>
</dbReference>
<keyword evidence="4 17" id="KW-0216">Detoxification</keyword>
<keyword evidence="3 17" id="KW-0813">Transport</keyword>
<dbReference type="GO" id="GO:0071949">
    <property type="term" value="F:FAD binding"/>
    <property type="evidence" value="ECO:0007669"/>
    <property type="project" value="InterPro"/>
</dbReference>
<evidence type="ECO:0000256" key="10">
    <source>
        <dbReference type="ARBA" id="ARBA00022857"/>
    </source>
</evidence>
<feature type="active site" description="Charge relay system" evidence="17">
    <location>
        <position position="95"/>
    </location>
</feature>
<evidence type="ECO:0000256" key="1">
    <source>
        <dbReference type="ARBA" id="ARBA00006401"/>
    </source>
</evidence>
<dbReference type="InterPro" id="IPR001433">
    <property type="entry name" value="OxRdtase_FAD/NAD-bd"/>
</dbReference>
<name>A0A3N1P4E8_9GAMM</name>
<comment type="catalytic activity">
    <reaction evidence="15 17">
        <text>2 nitric oxide + NADH + 2 O2 = 2 nitrate + NAD(+) + H(+)</text>
        <dbReference type="Rhea" id="RHEA:19469"/>
        <dbReference type="ChEBI" id="CHEBI:15378"/>
        <dbReference type="ChEBI" id="CHEBI:15379"/>
        <dbReference type="ChEBI" id="CHEBI:16480"/>
        <dbReference type="ChEBI" id="CHEBI:17632"/>
        <dbReference type="ChEBI" id="CHEBI:57540"/>
        <dbReference type="ChEBI" id="CHEBI:57945"/>
        <dbReference type="EC" id="1.14.12.17"/>
    </reaction>
</comment>
<keyword evidence="20" id="KW-0223">Dioxygenase</keyword>
<comment type="function">
    <text evidence="14 17">Is involved in NO detoxification in an aerobic process, termed nitric oxide dioxygenase (NOD) reaction that utilizes O(2) and NAD(P)H to convert NO to nitrate, which protects the bacterium from various noxious nitrogen compounds. Therefore, plays a central role in the inducible response to nitrosative stress.</text>
</comment>
<keyword evidence="10 17" id="KW-0521">NADP</keyword>
<dbReference type="Gene3D" id="1.10.490.10">
    <property type="entry name" value="Globins"/>
    <property type="match status" value="1"/>
</dbReference>
<evidence type="ECO:0000256" key="7">
    <source>
        <dbReference type="ARBA" id="ARBA00022630"/>
    </source>
</evidence>
<comment type="similarity">
    <text evidence="2 17">Belongs to the globin family. Two-domain flavohemoproteins subfamily.</text>
</comment>
<dbReference type="GO" id="GO:0019825">
    <property type="term" value="F:oxygen binding"/>
    <property type="evidence" value="ECO:0007669"/>
    <property type="project" value="InterPro"/>
</dbReference>
<dbReference type="GO" id="GO:0046872">
    <property type="term" value="F:metal ion binding"/>
    <property type="evidence" value="ECO:0007669"/>
    <property type="project" value="UniProtKB-KW"/>
</dbReference>
<comment type="caution">
    <text evidence="17">Lacks conserved residue(s) required for the propagation of feature annotation.</text>
</comment>
<evidence type="ECO:0000256" key="5">
    <source>
        <dbReference type="ARBA" id="ARBA00022617"/>
    </source>
</evidence>